<name>A0A4T0IY50_WALIC</name>
<feature type="transmembrane region" description="Helical" evidence="2">
    <location>
        <begin position="59"/>
        <end position="78"/>
    </location>
</feature>
<organism evidence="3 4">
    <name type="scientific">Wallemia ichthyophaga</name>
    <dbReference type="NCBI Taxonomy" id="245174"/>
    <lineage>
        <taxon>Eukaryota</taxon>
        <taxon>Fungi</taxon>
        <taxon>Dikarya</taxon>
        <taxon>Basidiomycota</taxon>
        <taxon>Wallemiomycotina</taxon>
        <taxon>Wallemiomycetes</taxon>
        <taxon>Wallemiales</taxon>
        <taxon>Wallemiaceae</taxon>
        <taxon>Wallemia</taxon>
    </lineage>
</organism>
<dbReference type="EMBL" id="SPOF01000028">
    <property type="protein sequence ID" value="TIB10743.1"/>
    <property type="molecule type" value="Genomic_DNA"/>
</dbReference>
<protein>
    <recommendedName>
        <fullName evidence="5">MARVEL domain-containing protein</fullName>
    </recommendedName>
</protein>
<proteinExistence type="predicted"/>
<dbReference type="AlphaFoldDB" id="A0A4T0IY50"/>
<dbReference type="Proteomes" id="UP000306954">
    <property type="component" value="Unassembled WGS sequence"/>
</dbReference>
<dbReference type="OMA" id="KEDTYHE"/>
<keyword evidence="2" id="KW-0472">Membrane</keyword>
<sequence length="321" mass="35340">MLEGYTLRLKHLFTPTPKLDKQESNPHDILMTGGSNKEDTYHEIPIASISDTKMSVITIIIRSCQMGSSLLCLIMWAATAGFQAKWEVGPSGLSGLSLAVSLLLLIMSTVLFTIPMLYVKRNMLKNADLFLKERRSAWVLNGAGVLISLLLAAITTGSAFTTPGCENPDDDPHEGKGDDFKNALSTFCGTKKAAAILFWIVFFSWMGSIAEIMLNSKTLIKKGRKSGVRDPPFTAPDMDEEAAAGGYGYSKETYQPNTSRPYDDSSEPLTSGQTINPFEPEPGNPYDRVSMEENHKDPFSHPQMPEPGFVYRPGMYSDGYQ</sequence>
<keyword evidence="2" id="KW-0812">Transmembrane</keyword>
<gene>
    <name evidence="3" type="ORF">E3P90_02688</name>
</gene>
<feature type="compositionally biased region" description="Basic and acidic residues" evidence="1">
    <location>
        <begin position="289"/>
        <end position="299"/>
    </location>
</feature>
<feature type="compositionally biased region" description="Polar residues" evidence="1">
    <location>
        <begin position="267"/>
        <end position="276"/>
    </location>
</feature>
<comment type="caution">
    <text evidence="3">The sequence shown here is derived from an EMBL/GenBank/DDBJ whole genome shotgun (WGS) entry which is preliminary data.</text>
</comment>
<evidence type="ECO:0000313" key="4">
    <source>
        <dbReference type="Proteomes" id="UP000306954"/>
    </source>
</evidence>
<dbReference type="OrthoDB" id="2218151at2759"/>
<feature type="transmembrane region" description="Helical" evidence="2">
    <location>
        <begin position="98"/>
        <end position="118"/>
    </location>
</feature>
<feature type="transmembrane region" description="Helical" evidence="2">
    <location>
        <begin position="138"/>
        <end position="160"/>
    </location>
</feature>
<keyword evidence="2" id="KW-1133">Transmembrane helix</keyword>
<feature type="transmembrane region" description="Helical" evidence="2">
    <location>
        <begin position="193"/>
        <end position="214"/>
    </location>
</feature>
<evidence type="ECO:0000313" key="3">
    <source>
        <dbReference type="EMBL" id="TIB10743.1"/>
    </source>
</evidence>
<reference evidence="3 4" key="1">
    <citation type="submission" date="2019-03" db="EMBL/GenBank/DDBJ databases">
        <title>Sequencing 23 genomes of Wallemia ichthyophaga.</title>
        <authorList>
            <person name="Gostincar C."/>
        </authorList>
    </citation>
    <scope>NUCLEOTIDE SEQUENCE [LARGE SCALE GENOMIC DNA]</scope>
    <source>
        <strain evidence="3 4">EXF-8621</strain>
    </source>
</reference>
<feature type="region of interest" description="Disordered" evidence="1">
    <location>
        <begin position="246"/>
        <end position="321"/>
    </location>
</feature>
<accession>A0A4T0IY50</accession>
<evidence type="ECO:0008006" key="5">
    <source>
        <dbReference type="Google" id="ProtNLM"/>
    </source>
</evidence>
<evidence type="ECO:0000256" key="1">
    <source>
        <dbReference type="SAM" id="MobiDB-lite"/>
    </source>
</evidence>
<evidence type="ECO:0000256" key="2">
    <source>
        <dbReference type="SAM" id="Phobius"/>
    </source>
</evidence>